<dbReference type="InterPro" id="IPR036390">
    <property type="entry name" value="WH_DNA-bd_sf"/>
</dbReference>
<evidence type="ECO:0000313" key="6">
    <source>
        <dbReference type="EMBL" id="KXK64465.1"/>
    </source>
</evidence>
<feature type="domain" description="HTH lysR-type" evidence="5">
    <location>
        <begin position="15"/>
        <end position="72"/>
    </location>
</feature>
<evidence type="ECO:0000313" key="7">
    <source>
        <dbReference type="Proteomes" id="UP000070366"/>
    </source>
</evidence>
<gene>
    <name evidence="6" type="ORF">HMPREF3293_02544</name>
</gene>
<dbReference type="PANTHER" id="PTHR30419:SF8">
    <property type="entry name" value="NITROGEN ASSIMILATION TRANSCRIPTIONAL ACTIVATOR-RELATED"/>
    <property type="match status" value="1"/>
</dbReference>
<protein>
    <submittedName>
        <fullName evidence="6">Transcriptional regulator, LysR family</fullName>
    </submittedName>
</protein>
<evidence type="ECO:0000256" key="1">
    <source>
        <dbReference type="ARBA" id="ARBA00009437"/>
    </source>
</evidence>
<dbReference type="AlphaFoldDB" id="A0A136Q1C1"/>
<accession>A0A136Q1C1</accession>
<evidence type="ECO:0000259" key="5">
    <source>
        <dbReference type="PROSITE" id="PS50931"/>
    </source>
</evidence>
<dbReference type="InterPro" id="IPR050950">
    <property type="entry name" value="HTH-type_LysR_regulators"/>
</dbReference>
<dbReference type="STRING" id="626937.HMPREF3293_02544"/>
<dbReference type="SUPFAM" id="SSF46785">
    <property type="entry name" value="Winged helix' DNA-binding domain"/>
    <property type="match status" value="1"/>
</dbReference>
<dbReference type="PROSITE" id="PS50931">
    <property type="entry name" value="HTH_LYSR"/>
    <property type="match status" value="1"/>
</dbReference>
<keyword evidence="3" id="KW-0238">DNA-binding</keyword>
<name>A0A136Q1C1_9FIRM</name>
<comment type="caution">
    <text evidence="6">The sequence shown here is derived from an EMBL/GenBank/DDBJ whole genome shotgun (WGS) entry which is preliminary data.</text>
</comment>
<evidence type="ECO:0000256" key="2">
    <source>
        <dbReference type="ARBA" id="ARBA00023015"/>
    </source>
</evidence>
<dbReference type="CDD" id="cd05466">
    <property type="entry name" value="PBP2_LTTR_substrate"/>
    <property type="match status" value="1"/>
</dbReference>
<dbReference type="SUPFAM" id="SSF53850">
    <property type="entry name" value="Periplasmic binding protein-like II"/>
    <property type="match status" value="1"/>
</dbReference>
<evidence type="ECO:0000256" key="3">
    <source>
        <dbReference type="ARBA" id="ARBA00023125"/>
    </source>
</evidence>
<dbReference type="InterPro" id="IPR000847">
    <property type="entry name" value="LysR_HTH_N"/>
</dbReference>
<evidence type="ECO:0000256" key="4">
    <source>
        <dbReference type="ARBA" id="ARBA00023163"/>
    </source>
</evidence>
<dbReference type="PRINTS" id="PR00039">
    <property type="entry name" value="HTHLYSR"/>
</dbReference>
<dbReference type="EMBL" id="LSZW01000064">
    <property type="protein sequence ID" value="KXK64465.1"/>
    <property type="molecule type" value="Genomic_DNA"/>
</dbReference>
<organism evidence="6 7">
    <name type="scientific">Christensenella minuta</name>
    <dbReference type="NCBI Taxonomy" id="626937"/>
    <lineage>
        <taxon>Bacteria</taxon>
        <taxon>Bacillati</taxon>
        <taxon>Bacillota</taxon>
        <taxon>Clostridia</taxon>
        <taxon>Christensenellales</taxon>
        <taxon>Christensenellaceae</taxon>
        <taxon>Christensenella</taxon>
    </lineage>
</organism>
<dbReference type="Gene3D" id="3.40.190.290">
    <property type="match status" value="1"/>
</dbReference>
<dbReference type="InterPro" id="IPR005119">
    <property type="entry name" value="LysR_subst-bd"/>
</dbReference>
<comment type="similarity">
    <text evidence="1">Belongs to the LysR transcriptional regulatory family.</text>
</comment>
<keyword evidence="2" id="KW-0805">Transcription regulation</keyword>
<dbReference type="Pfam" id="PF03466">
    <property type="entry name" value="LysR_substrate"/>
    <property type="match status" value="1"/>
</dbReference>
<dbReference type="InterPro" id="IPR036388">
    <property type="entry name" value="WH-like_DNA-bd_sf"/>
</dbReference>
<reference evidence="6 7" key="1">
    <citation type="submission" date="2016-02" db="EMBL/GenBank/DDBJ databases">
        <authorList>
            <person name="Wen L."/>
            <person name="He K."/>
            <person name="Yang H."/>
        </authorList>
    </citation>
    <scope>NUCLEOTIDE SEQUENCE [LARGE SCALE GENOMIC DNA]</scope>
    <source>
        <strain evidence="6 7">DSM 22607</strain>
    </source>
</reference>
<dbReference type="GO" id="GO:0003677">
    <property type="term" value="F:DNA binding"/>
    <property type="evidence" value="ECO:0007669"/>
    <property type="project" value="UniProtKB-KW"/>
</dbReference>
<dbReference type="PATRIC" id="fig|626937.4.peg.2502"/>
<dbReference type="Pfam" id="PF00126">
    <property type="entry name" value="HTH_1"/>
    <property type="match status" value="1"/>
</dbReference>
<keyword evidence="4" id="KW-0804">Transcription</keyword>
<dbReference type="Gene3D" id="1.10.10.10">
    <property type="entry name" value="Winged helix-like DNA-binding domain superfamily/Winged helix DNA-binding domain"/>
    <property type="match status" value="1"/>
</dbReference>
<dbReference type="Proteomes" id="UP000070366">
    <property type="component" value="Unassembled WGS sequence"/>
</dbReference>
<dbReference type="FunFam" id="1.10.10.10:FF:000001">
    <property type="entry name" value="LysR family transcriptional regulator"/>
    <property type="match status" value="1"/>
</dbReference>
<dbReference type="PANTHER" id="PTHR30419">
    <property type="entry name" value="HTH-TYPE TRANSCRIPTIONAL REGULATOR YBHD"/>
    <property type="match status" value="1"/>
</dbReference>
<dbReference type="GO" id="GO:0005829">
    <property type="term" value="C:cytosol"/>
    <property type="evidence" value="ECO:0007669"/>
    <property type="project" value="TreeGrafter"/>
</dbReference>
<dbReference type="GO" id="GO:0003700">
    <property type="term" value="F:DNA-binding transcription factor activity"/>
    <property type="evidence" value="ECO:0007669"/>
    <property type="project" value="InterPro"/>
</dbReference>
<keyword evidence="7" id="KW-1185">Reference proteome</keyword>
<proteinExistence type="inferred from homology"/>
<sequence length="305" mass="34468">MECKAILVPEEECEMELRVLRYFLAVVREETISGAAETLHVTQPTLSRQLKELEEELGKKLFIRGKRKVSLTEDGLLLRRRAQEIVELADQTEAAFHSSNEFVSGDVHIGGGETDGMRLIARAAKRMERKYPEVRYHLFSGNADDVTDRLDKGLLDFGVLIEPVDKKKYDYIKLPAFDTWGVLMRRDSPYASRESLSPEDLPGLPLICSRQSLVQNELSGWLGKEFEQLNIVATYNLLYNASLMVDEGLGCALCLDRIVNTAGSSLCFKPLVPRFEVGLIMVWKKYQVFSKAAGKFMEVLQAEVL</sequence>